<dbReference type="Proteomes" id="UP000375690">
    <property type="component" value="Unassembled WGS sequence"/>
</dbReference>
<accession>A0A6A1XQS0</accession>
<protein>
    <submittedName>
        <fullName evidence="1">Uncharacterized protein</fullName>
    </submittedName>
</protein>
<evidence type="ECO:0000313" key="1">
    <source>
        <dbReference type="EMBL" id="KAB1329475.1"/>
    </source>
</evidence>
<reference evidence="1 2" key="1">
    <citation type="journal article" date="2019" name="Nat. Med.">
        <title>A library of human gut bacterial isolates paired with longitudinal multiomics data enables mechanistic microbiome research.</title>
        <authorList>
            <person name="Poyet M."/>
            <person name="Groussin M."/>
            <person name="Gibbons S.M."/>
            <person name="Avila-Pacheco J."/>
            <person name="Jiang X."/>
            <person name="Kearney S.M."/>
            <person name="Perrotta A.R."/>
            <person name="Berdy B."/>
            <person name="Zhao S."/>
            <person name="Lieberman T.D."/>
            <person name="Swanson P.K."/>
            <person name="Smith M."/>
            <person name="Roesemann S."/>
            <person name="Alexander J.E."/>
            <person name="Rich S.A."/>
            <person name="Livny J."/>
            <person name="Vlamakis H."/>
            <person name="Clish C."/>
            <person name="Bullock K."/>
            <person name="Deik A."/>
            <person name="Scott J."/>
            <person name="Pierce K.A."/>
            <person name="Xavier R.J."/>
            <person name="Alm E.J."/>
        </authorList>
    </citation>
    <scope>NUCLEOTIDE SEQUENCE [LARGE SCALE GENOMIC DNA]</scope>
    <source>
        <strain evidence="1 2">BIOML-A2</strain>
    </source>
</reference>
<dbReference type="EMBL" id="VWFC01000004">
    <property type="protein sequence ID" value="KAB1329475.1"/>
    <property type="molecule type" value="Genomic_DNA"/>
</dbReference>
<dbReference type="RefSeq" id="WP_284627788.1">
    <property type="nucleotide sequence ID" value="NZ_CP113514.1"/>
</dbReference>
<proteinExistence type="predicted"/>
<evidence type="ECO:0000313" key="2">
    <source>
        <dbReference type="Proteomes" id="UP000375690"/>
    </source>
</evidence>
<sequence length="1129" mass="129163">MAHVFRLYTAGGNDNIEGWNDSNGYGTKAISSINDPEGGSCKREITSIPSPFARIDLMKNAFRQVVESKDLDNKETIYHKLVSDCLDVAEIFFNIEKLRDKFDIITWNKESSLKQLLEGGNPAHKQLGETLVMYLNQDAKAYNFDLLKNIYLLNYKGPDAPSQLNIVGATSPVTLFFTSANNLNYVSDHVRFGNDKPFDSDFQPLYKRDPNFILYWFGLKNYWNQLQKSTERSFSDLFKEVDEYLDLTYRHLPQELKDRVNVMTEAQMVKYKSIPIVNRDDLVEVLGCELKCLDVDSPFCSDFVIDSDFSVDGKKPLVLPVDIFRKPLIYTQDPWDDKIVVPVHDKNKDLSKRKLPVDGRTYPYLTMGDFLEDVIICNTYPLNETCFYNGGDKLCSQSDGYSYLLPIKKEYFKYFTIDDLKKHFRIERRDVSNDKTVKVTLEIPIKEQNGQVNYVTYERFYYETNSGVSDEKNGRVIVKDFGLYLFPFLKVKNNVKADYRVNVMDFAGDDNYDLHFGDGKDVFEKKCCLGRNRTEDGEMIKPTGGGVFDPQTFVFDKAFSYIVFDVEGVENIIIPEFHGKTGAQSFEFAVDFGTSNTHIECRKDGGKIEPFTISEDERMIQPMSLNYGKDSDNPVQADFLPNVIGKSFKFPTRTVLSEKIGIDWLVDTVTPMAETNLPFVFETFPLPPYNKSSVDLKWANEQESRNRICSYFENLIILMRNKVLMNGGDLSATKLAWFYPASMSSKRVKEIEDIWIELYALYFGGDPETQIVTMSESIVPYYYYKKNNKATTNVVSVDIGGGTSDILLVKDGIPLYLSSCRFAANSIFDCQPSRSNPFISKYIDTFRKILDAQTNGEVMSLVDSWMEEDRPASDIVMLLFSLVRNKDIVERGIISKVNYSSMLFSDSKLKILFLLFYTALIYHIAKIMKGKLLDCPRHLAFSGTGSKILQILVSVREKGVLEEYTKLIFEKVYGEKYDENGLDILINTSNPKEVTCKGGLLEMKTMSVAKMDEMKVCLLGTKDILVPSSFKYADVDSNVINGVVNEINAFTDLFYELNKEFSFNKRFGVTKDWESLRPYFSRDIAKSVKDGISRKDGKDEVEETLFFYPIREILCAIGGSEKMLEPEDE</sequence>
<comment type="caution">
    <text evidence="1">The sequence shown here is derived from an EMBL/GenBank/DDBJ whole genome shotgun (WGS) entry which is preliminary data.</text>
</comment>
<organism evidence="1 2">
    <name type="scientific">Bacteroides ovatus</name>
    <dbReference type="NCBI Taxonomy" id="28116"/>
    <lineage>
        <taxon>Bacteria</taxon>
        <taxon>Pseudomonadati</taxon>
        <taxon>Bacteroidota</taxon>
        <taxon>Bacteroidia</taxon>
        <taxon>Bacteroidales</taxon>
        <taxon>Bacteroidaceae</taxon>
        <taxon>Bacteroides</taxon>
    </lineage>
</organism>
<gene>
    <name evidence="1" type="ORF">F3B53_05630</name>
</gene>
<dbReference type="AlphaFoldDB" id="A0A6A1XQS0"/>
<name>A0A6A1XQS0_BACOV</name>